<feature type="transmembrane region" description="Helical" evidence="6">
    <location>
        <begin position="201"/>
        <end position="217"/>
    </location>
</feature>
<dbReference type="eggNOG" id="KOG0192">
    <property type="taxonomic scope" value="Eukaryota"/>
</dbReference>
<keyword evidence="2" id="KW-0547">Nucleotide-binding</keyword>
<dbReference type="GO" id="GO:0005524">
    <property type="term" value="F:ATP binding"/>
    <property type="evidence" value="ECO:0007669"/>
    <property type="project" value="UniProtKB-KW"/>
</dbReference>
<dbReference type="AlphaFoldDB" id="K3X1A8"/>
<keyword evidence="4" id="KW-0067">ATP-binding</keyword>
<evidence type="ECO:0000313" key="8">
    <source>
        <dbReference type="EnsemblProtists" id="PYU1_T011007"/>
    </source>
</evidence>
<accession>K3X1A8</accession>
<evidence type="ECO:0000256" key="5">
    <source>
        <dbReference type="SAM" id="MobiDB-lite"/>
    </source>
</evidence>
<dbReference type="InterPro" id="IPR008271">
    <property type="entry name" value="Ser/Thr_kinase_AS"/>
</dbReference>
<evidence type="ECO:0000256" key="4">
    <source>
        <dbReference type="ARBA" id="ARBA00022840"/>
    </source>
</evidence>
<protein>
    <recommendedName>
        <fullName evidence="7">Protein kinase domain-containing protein</fullName>
    </recommendedName>
</protein>
<reference evidence="8" key="3">
    <citation type="submission" date="2015-02" db="UniProtKB">
        <authorList>
            <consortium name="EnsemblProtists"/>
        </authorList>
    </citation>
    <scope>IDENTIFICATION</scope>
    <source>
        <strain evidence="8">DAOM BR144</strain>
    </source>
</reference>
<dbReference type="InParanoid" id="K3X1A8"/>
<dbReference type="InterPro" id="IPR001245">
    <property type="entry name" value="Ser-Thr/Tyr_kinase_cat_dom"/>
</dbReference>
<dbReference type="STRING" id="431595.K3X1A8"/>
<dbReference type="PROSITE" id="PS50011">
    <property type="entry name" value="PROTEIN_KINASE_DOM"/>
    <property type="match status" value="1"/>
</dbReference>
<dbReference type="SMART" id="SM00220">
    <property type="entry name" value="S_TKc"/>
    <property type="match status" value="1"/>
</dbReference>
<reference evidence="9" key="1">
    <citation type="journal article" date="2010" name="Genome Biol.">
        <title>Genome sequence of the necrotrophic plant pathogen Pythium ultimum reveals original pathogenicity mechanisms and effector repertoire.</title>
        <authorList>
            <person name="Levesque C.A."/>
            <person name="Brouwer H."/>
            <person name="Cano L."/>
            <person name="Hamilton J.P."/>
            <person name="Holt C."/>
            <person name="Huitema E."/>
            <person name="Raffaele S."/>
            <person name="Robideau G.P."/>
            <person name="Thines M."/>
            <person name="Win J."/>
            <person name="Zerillo M.M."/>
            <person name="Beakes G.W."/>
            <person name="Boore J.L."/>
            <person name="Busam D."/>
            <person name="Dumas B."/>
            <person name="Ferriera S."/>
            <person name="Fuerstenberg S.I."/>
            <person name="Gachon C.M."/>
            <person name="Gaulin E."/>
            <person name="Govers F."/>
            <person name="Grenville-Briggs L."/>
            <person name="Horner N."/>
            <person name="Hostetler J."/>
            <person name="Jiang R.H."/>
            <person name="Johnson J."/>
            <person name="Krajaejun T."/>
            <person name="Lin H."/>
            <person name="Meijer H.J."/>
            <person name="Moore B."/>
            <person name="Morris P."/>
            <person name="Phuntmart V."/>
            <person name="Puiu D."/>
            <person name="Shetty J."/>
            <person name="Stajich J.E."/>
            <person name="Tripathy S."/>
            <person name="Wawra S."/>
            <person name="van West P."/>
            <person name="Whitty B.R."/>
            <person name="Coutinho P.M."/>
            <person name="Henrissat B."/>
            <person name="Martin F."/>
            <person name="Thomas P.D."/>
            <person name="Tyler B.M."/>
            <person name="De Vries R.P."/>
            <person name="Kamoun S."/>
            <person name="Yandell M."/>
            <person name="Tisserat N."/>
            <person name="Buell C.R."/>
        </authorList>
    </citation>
    <scope>NUCLEOTIDE SEQUENCE</scope>
    <source>
        <strain evidence="9">DAOM:BR144</strain>
    </source>
</reference>
<keyword evidence="3" id="KW-0418">Kinase</keyword>
<dbReference type="Proteomes" id="UP000019132">
    <property type="component" value="Unassembled WGS sequence"/>
</dbReference>
<dbReference type="PANTHER" id="PTHR44329:SF288">
    <property type="entry name" value="MITOGEN-ACTIVATED PROTEIN KINASE KINASE KINASE 20"/>
    <property type="match status" value="1"/>
</dbReference>
<evidence type="ECO:0000256" key="1">
    <source>
        <dbReference type="ARBA" id="ARBA00022679"/>
    </source>
</evidence>
<feature type="transmembrane region" description="Helical" evidence="6">
    <location>
        <begin position="229"/>
        <end position="249"/>
    </location>
</feature>
<reference evidence="9" key="2">
    <citation type="submission" date="2010-04" db="EMBL/GenBank/DDBJ databases">
        <authorList>
            <person name="Buell R."/>
            <person name="Hamilton J."/>
            <person name="Hostetler J."/>
        </authorList>
    </citation>
    <scope>NUCLEOTIDE SEQUENCE [LARGE SCALE GENOMIC DNA]</scope>
    <source>
        <strain evidence="9">DAOM:BR144</strain>
    </source>
</reference>
<dbReference type="InterPro" id="IPR011009">
    <property type="entry name" value="Kinase-like_dom_sf"/>
</dbReference>
<dbReference type="OMA" id="FMRAGYF"/>
<dbReference type="CDD" id="cd13999">
    <property type="entry name" value="STKc_MAP3K-like"/>
    <property type="match status" value="1"/>
</dbReference>
<feature type="region of interest" description="Disordered" evidence="5">
    <location>
        <begin position="741"/>
        <end position="784"/>
    </location>
</feature>
<dbReference type="Pfam" id="PF07714">
    <property type="entry name" value="PK_Tyr_Ser-Thr"/>
    <property type="match status" value="1"/>
</dbReference>
<evidence type="ECO:0000256" key="2">
    <source>
        <dbReference type="ARBA" id="ARBA00022741"/>
    </source>
</evidence>
<keyword evidence="6" id="KW-0472">Membrane</keyword>
<feature type="compositionally biased region" description="Polar residues" evidence="5">
    <location>
        <begin position="765"/>
        <end position="784"/>
    </location>
</feature>
<dbReference type="PANTHER" id="PTHR44329">
    <property type="entry name" value="SERINE/THREONINE-PROTEIN KINASE TNNI3K-RELATED"/>
    <property type="match status" value="1"/>
</dbReference>
<keyword evidence="6" id="KW-1133">Transmembrane helix</keyword>
<name>K3X1A8_GLOUD</name>
<feature type="transmembrane region" description="Helical" evidence="6">
    <location>
        <begin position="43"/>
        <end position="65"/>
    </location>
</feature>
<sequence length="848" mass="94101">MEQLDSSVALRFTVIAAAATASSLVVTTLYGRMRKTAHRATEALFFSVILTDWLFACSGVVAHVMRLVMGDAVMTQGVAGVAVDSIFNLSFLATIVWSPILAAFVLTGGNSKFFVRTSWLVAWTLGGIYGFAWADELQVSADGGATSESLRAARAHDFLRYFETMVFAVSLVLVLVAACVLYGRKFGFLEPSPRLLLQEKLLQYVIVVTLLQLPYMISTWVGRNNTPDAILHIADCLIFSVPVLNAYMYGVQPKCWRITPPTTEEIIDEVNVYAADKVTLEELDGLSDIKFIAEGAAGSVYKARWLGIDVAMKVIKLPNPVGEDKALYETMIQNSEHAFIEEASICARLRHPNIMLFIRAGHYEGKLGILTEYCARGSLKDVLKMHFPLQWRRKVELALHVAKGLTYLHARNPTYIHRDLKGTNILVTDTWQAKLADFGISKVANFVNRTETTNPELTLRNNQTVFDELTSFAGTWRWNAPEILMDPQNCRYSRATDMYSFGMVLWEIATDGAIPFSDVQFDFEVRDRVVREERPQINPAHRVPEMFRVLITKCWAQDPTHRPSATQATVALTALLETMGKDRTGAQSFLTSSDGNSSSIFTSFRGTQSGRGQHRQSHFFGARITNLFRGRFSTRHSTRSSTRSEGPDETFAKYMSPHSTSIEVSPSNDNVAILDQPVTRIRGLSRGFEARLSSLREYDMEANPSDISTAFSSSSAESIMSPIIELPIDAMLEAGGTYIDDRSEDGRSLCSELDSSHGRTDDSLEASNGSSRKHSLNSSGSTWGNSSKISNGHWGLHSNGSNTRSSAVERLRREYDDIHNFDDTVGSFMGSRIVGDFKKTEHGVAAFL</sequence>
<evidence type="ECO:0000313" key="9">
    <source>
        <dbReference type="Proteomes" id="UP000019132"/>
    </source>
</evidence>
<keyword evidence="6" id="KW-0812">Transmembrane</keyword>
<dbReference type="InterPro" id="IPR051681">
    <property type="entry name" value="Ser/Thr_Kinases-Pseudokinases"/>
</dbReference>
<feature type="transmembrane region" description="Helical" evidence="6">
    <location>
        <begin position="85"/>
        <end position="106"/>
    </location>
</feature>
<dbReference type="EnsemblProtists" id="PYU1_T011007">
    <property type="protein sequence ID" value="PYU1_T011007"/>
    <property type="gene ID" value="PYU1_G010983"/>
</dbReference>
<dbReference type="GO" id="GO:0004674">
    <property type="term" value="F:protein serine/threonine kinase activity"/>
    <property type="evidence" value="ECO:0007669"/>
    <property type="project" value="TreeGrafter"/>
</dbReference>
<keyword evidence="9" id="KW-1185">Reference proteome</keyword>
<organism evidence="8 9">
    <name type="scientific">Globisporangium ultimum (strain ATCC 200006 / CBS 805.95 / DAOM BR144)</name>
    <name type="common">Pythium ultimum</name>
    <dbReference type="NCBI Taxonomy" id="431595"/>
    <lineage>
        <taxon>Eukaryota</taxon>
        <taxon>Sar</taxon>
        <taxon>Stramenopiles</taxon>
        <taxon>Oomycota</taxon>
        <taxon>Peronosporomycetes</taxon>
        <taxon>Pythiales</taxon>
        <taxon>Pythiaceae</taxon>
        <taxon>Globisporangium</taxon>
    </lineage>
</organism>
<evidence type="ECO:0000259" key="7">
    <source>
        <dbReference type="PROSITE" id="PS50011"/>
    </source>
</evidence>
<dbReference type="SUPFAM" id="SSF56112">
    <property type="entry name" value="Protein kinase-like (PK-like)"/>
    <property type="match status" value="1"/>
</dbReference>
<proteinExistence type="predicted"/>
<dbReference type="InterPro" id="IPR000719">
    <property type="entry name" value="Prot_kinase_dom"/>
</dbReference>
<dbReference type="EMBL" id="GL376590">
    <property type="status" value="NOT_ANNOTATED_CDS"/>
    <property type="molecule type" value="Genomic_DNA"/>
</dbReference>
<evidence type="ECO:0000256" key="3">
    <source>
        <dbReference type="ARBA" id="ARBA00022777"/>
    </source>
</evidence>
<dbReference type="VEuPathDB" id="FungiDB:PYU1_G010983"/>
<dbReference type="PRINTS" id="PR00109">
    <property type="entry name" value="TYRKINASE"/>
</dbReference>
<dbReference type="PROSITE" id="PS00108">
    <property type="entry name" value="PROTEIN_KINASE_ST"/>
    <property type="match status" value="1"/>
</dbReference>
<feature type="transmembrane region" description="Helical" evidence="6">
    <location>
        <begin position="12"/>
        <end position="31"/>
    </location>
</feature>
<dbReference type="HOGENOM" id="CLU_020454_0_0_1"/>
<feature type="domain" description="Protein kinase" evidence="7">
    <location>
        <begin position="286"/>
        <end position="576"/>
    </location>
</feature>
<evidence type="ECO:0000256" key="6">
    <source>
        <dbReference type="SAM" id="Phobius"/>
    </source>
</evidence>
<keyword evidence="1" id="KW-0808">Transferase</keyword>
<feature type="transmembrane region" description="Helical" evidence="6">
    <location>
        <begin position="158"/>
        <end position="181"/>
    </location>
</feature>
<dbReference type="Gene3D" id="1.10.510.10">
    <property type="entry name" value="Transferase(Phosphotransferase) domain 1"/>
    <property type="match status" value="1"/>
</dbReference>